<dbReference type="PANTHER" id="PTHR43289">
    <property type="entry name" value="MITOGEN-ACTIVATED PROTEIN KINASE KINASE KINASE 20-RELATED"/>
    <property type="match status" value="1"/>
</dbReference>
<dbReference type="InterPro" id="IPR011009">
    <property type="entry name" value="Kinase-like_dom_sf"/>
</dbReference>
<dbReference type="GO" id="GO:0005524">
    <property type="term" value="F:ATP binding"/>
    <property type="evidence" value="ECO:0007669"/>
    <property type="project" value="UniProtKB-UniRule"/>
</dbReference>
<evidence type="ECO:0000256" key="3">
    <source>
        <dbReference type="ARBA" id="ARBA00022777"/>
    </source>
</evidence>
<protein>
    <submittedName>
        <fullName evidence="9">Putative serine/threonine-protein kinase Sps1</fullName>
        <ecNumber evidence="9">2.7.11.1</ecNumber>
    </submittedName>
</protein>
<evidence type="ECO:0000256" key="4">
    <source>
        <dbReference type="ARBA" id="ARBA00022840"/>
    </source>
</evidence>
<dbReference type="PANTHER" id="PTHR43289:SF6">
    <property type="entry name" value="SERINE_THREONINE-PROTEIN KINASE NEKL-3"/>
    <property type="match status" value="1"/>
</dbReference>
<evidence type="ECO:0000256" key="6">
    <source>
        <dbReference type="SAM" id="MobiDB-lite"/>
    </source>
</evidence>
<proteinExistence type="predicted"/>
<keyword evidence="7" id="KW-1133">Transmembrane helix</keyword>
<dbReference type="eggNOG" id="COG0515">
    <property type="taxonomic scope" value="Bacteria"/>
</dbReference>
<dbReference type="Pfam" id="PF22352">
    <property type="entry name" value="K319L-like_PKD"/>
    <property type="match status" value="1"/>
</dbReference>
<keyword evidence="3 9" id="KW-0418">Kinase</keyword>
<keyword evidence="7" id="KW-0472">Membrane</keyword>
<feature type="compositionally biased region" description="Polar residues" evidence="6">
    <location>
        <begin position="1"/>
        <end position="21"/>
    </location>
</feature>
<evidence type="ECO:0000313" key="10">
    <source>
        <dbReference type="Proteomes" id="UP000017842"/>
    </source>
</evidence>
<keyword evidence="4 5" id="KW-0067">ATP-binding</keyword>
<dbReference type="InterPro" id="IPR035986">
    <property type="entry name" value="PKD_dom_sf"/>
</dbReference>
<evidence type="ECO:0000256" key="2">
    <source>
        <dbReference type="ARBA" id="ARBA00022741"/>
    </source>
</evidence>
<dbReference type="PROSITE" id="PS50011">
    <property type="entry name" value="PROTEIN_KINASE_DOM"/>
    <property type="match status" value="1"/>
</dbReference>
<feature type="region of interest" description="Disordered" evidence="6">
    <location>
        <begin position="1"/>
        <end position="80"/>
    </location>
</feature>
<keyword evidence="10" id="KW-1185">Reference proteome</keyword>
<dbReference type="RefSeq" id="WP_023495777.1">
    <property type="nucleotide sequence ID" value="NZ_AYLO01000112.1"/>
</dbReference>
<dbReference type="Pfam" id="PF00069">
    <property type="entry name" value="Pkinase"/>
    <property type="match status" value="1"/>
</dbReference>
<evidence type="ECO:0000256" key="5">
    <source>
        <dbReference type="PROSITE-ProRule" id="PRU10141"/>
    </source>
</evidence>
<evidence type="ECO:0000259" key="8">
    <source>
        <dbReference type="PROSITE" id="PS50011"/>
    </source>
</evidence>
<comment type="caution">
    <text evidence="9">The sequence shown here is derived from an EMBL/GenBank/DDBJ whole genome shotgun (WGS) entry which is preliminary data.</text>
</comment>
<feature type="transmembrane region" description="Helical" evidence="7">
    <location>
        <begin position="367"/>
        <end position="387"/>
    </location>
</feature>
<sequence length="627" mass="70266">MANNPEDTKNNNPTNLQTKVNNKSDSEKETRLSPPKPLPSITVESEGEKFINEIDRSSQDVDLSSQIKSSADQSNDPKIGDLLNNRYRLEQELGQGGMGSVFKALDLHRQEINARNQYVAIKILLPALSDDRVLVVGFHREAEKSQKLTHPNIIKVFDASRDGNRHYMVMEYLEGKPLNNIISQHGAFPLKNAFPIISAIGRGLAHAHENNIIHSDLKPANVFILAGSNEVKILDFGIASELKITGNKDETIFNPRMLGGLTIQYASFEMLNGSTAADPRDDIYAFGLIVYELLTGKHPYNKKSASEVFLEQKRGTFIQPLPPKELTARQWQLLSQAISIEQDRRPKNLQKWLTAFEFNEKRLPRHFIFPIVTIIVVLISVSVYFLVEKNRSDISQKPKILQTKPPIANAGKDQSLFLGETIWLDGKASQSTDSGHLYYHWKLTKNPIGSQVVLLDQDTATPHFSPDTIGQYEAELTVVDSQNQTSQADTINIAVSKPLPRLVLNASKDTYYIGEYLQVNIHSSQDGYLGVVYLSSTGVKLQIFPNGYQENSHIKADQNYQIPPKEKLKMLKIQGPAGIDTIIAVFSHTQLPDLEKYIDENGNLSETLQQNDAIVEKITYRVIKNSG</sequence>
<dbReference type="Gene3D" id="2.60.40.10">
    <property type="entry name" value="Immunoglobulins"/>
    <property type="match status" value="1"/>
</dbReference>
<feature type="compositionally biased region" description="Basic and acidic residues" evidence="6">
    <location>
        <begin position="22"/>
        <end position="31"/>
    </location>
</feature>
<dbReference type="PROSITE" id="PS00108">
    <property type="entry name" value="PROTEIN_KINASE_ST"/>
    <property type="match status" value="1"/>
</dbReference>
<dbReference type="InterPro" id="IPR013783">
    <property type="entry name" value="Ig-like_fold"/>
</dbReference>
<evidence type="ECO:0000313" key="9">
    <source>
        <dbReference type="EMBL" id="ESS70620.1"/>
    </source>
</evidence>
<dbReference type="SUPFAM" id="SSF49299">
    <property type="entry name" value="PKD domain"/>
    <property type="match status" value="1"/>
</dbReference>
<dbReference type="GO" id="GO:0004674">
    <property type="term" value="F:protein serine/threonine kinase activity"/>
    <property type="evidence" value="ECO:0007669"/>
    <property type="project" value="UniProtKB-EC"/>
</dbReference>
<evidence type="ECO:0000256" key="7">
    <source>
        <dbReference type="SAM" id="Phobius"/>
    </source>
</evidence>
<reference evidence="9 10" key="1">
    <citation type="journal article" date="2013" name="Genome Announc.">
        <title>Draft Genome Sequence of the Methanotrophic Gammaproteobacterium Methyloglobulus morosus DSM 22980 Strain KoM1.</title>
        <authorList>
            <person name="Poehlein A."/>
            <person name="Deutzmann J.S."/>
            <person name="Daniel R."/>
            <person name="Simeonova D.D."/>
        </authorList>
    </citation>
    <scope>NUCLEOTIDE SEQUENCE [LARGE SCALE GENOMIC DNA]</scope>
    <source>
        <strain evidence="9 10">KoM1</strain>
    </source>
</reference>
<dbReference type="Gene3D" id="1.10.510.10">
    <property type="entry name" value="Transferase(Phosphotransferase) domain 1"/>
    <property type="match status" value="1"/>
</dbReference>
<dbReference type="InterPro" id="IPR000719">
    <property type="entry name" value="Prot_kinase_dom"/>
</dbReference>
<dbReference type="Proteomes" id="UP000017842">
    <property type="component" value="Unassembled WGS sequence"/>
</dbReference>
<dbReference type="AlphaFoldDB" id="V5BBI3"/>
<dbReference type="EC" id="2.7.11.1" evidence="9"/>
<dbReference type="SMART" id="SM00220">
    <property type="entry name" value="S_TKc"/>
    <property type="match status" value="1"/>
</dbReference>
<keyword evidence="2 5" id="KW-0547">Nucleotide-binding</keyword>
<dbReference type="InterPro" id="IPR017441">
    <property type="entry name" value="Protein_kinase_ATP_BS"/>
</dbReference>
<keyword evidence="1 9" id="KW-0808">Transferase</keyword>
<dbReference type="OrthoDB" id="9801841at2"/>
<feature type="domain" description="Protein kinase" evidence="8">
    <location>
        <begin position="87"/>
        <end position="369"/>
    </location>
</feature>
<evidence type="ECO:0000256" key="1">
    <source>
        <dbReference type="ARBA" id="ARBA00022679"/>
    </source>
</evidence>
<dbReference type="Pfam" id="PF14326">
    <property type="entry name" value="DUF4384"/>
    <property type="match status" value="1"/>
</dbReference>
<dbReference type="SUPFAM" id="SSF56112">
    <property type="entry name" value="Protein kinase-like (PK-like)"/>
    <property type="match status" value="1"/>
</dbReference>
<dbReference type="PATRIC" id="fig|1116472.3.peg.3120"/>
<dbReference type="STRING" id="1116472.MGMO_120c00070"/>
<gene>
    <name evidence="9" type="primary">sps</name>
    <name evidence="9" type="ORF">MGMO_120c00070</name>
</gene>
<feature type="compositionally biased region" description="Basic and acidic residues" evidence="6">
    <location>
        <begin position="46"/>
        <end position="59"/>
    </location>
</feature>
<dbReference type="PROSITE" id="PS00107">
    <property type="entry name" value="PROTEIN_KINASE_ATP"/>
    <property type="match status" value="1"/>
</dbReference>
<feature type="binding site" evidence="5">
    <location>
        <position position="122"/>
    </location>
    <ligand>
        <name>ATP</name>
        <dbReference type="ChEBI" id="CHEBI:30616"/>
    </ligand>
</feature>
<dbReference type="InterPro" id="IPR025493">
    <property type="entry name" value="DUF4384"/>
</dbReference>
<organism evidence="9 10">
    <name type="scientific">Methyloglobulus morosus KoM1</name>
    <dbReference type="NCBI Taxonomy" id="1116472"/>
    <lineage>
        <taxon>Bacteria</taxon>
        <taxon>Pseudomonadati</taxon>
        <taxon>Pseudomonadota</taxon>
        <taxon>Gammaproteobacteria</taxon>
        <taxon>Methylococcales</taxon>
        <taxon>Methylococcaceae</taxon>
        <taxon>Methyloglobulus</taxon>
    </lineage>
</organism>
<name>V5BBI3_9GAMM</name>
<dbReference type="Gene3D" id="3.30.200.20">
    <property type="entry name" value="Phosphorylase Kinase, domain 1"/>
    <property type="match status" value="1"/>
</dbReference>
<keyword evidence="7" id="KW-0812">Transmembrane</keyword>
<accession>V5BBI3</accession>
<dbReference type="CDD" id="cd14014">
    <property type="entry name" value="STKc_PknB_like"/>
    <property type="match status" value="1"/>
</dbReference>
<dbReference type="EMBL" id="AYLO01000112">
    <property type="protein sequence ID" value="ESS70620.1"/>
    <property type="molecule type" value="Genomic_DNA"/>
</dbReference>
<dbReference type="InterPro" id="IPR008271">
    <property type="entry name" value="Ser/Thr_kinase_AS"/>
</dbReference>
<feature type="compositionally biased region" description="Polar residues" evidence="6">
    <location>
        <begin position="60"/>
        <end position="76"/>
    </location>
</feature>